<dbReference type="InterPro" id="IPR020845">
    <property type="entry name" value="AMP-binding_CS"/>
</dbReference>
<evidence type="ECO:0000256" key="3">
    <source>
        <dbReference type="ARBA" id="ARBA00006432"/>
    </source>
</evidence>
<dbReference type="AlphaFoldDB" id="A0A381PPG1"/>
<gene>
    <name evidence="11" type="ORF">METZ01_LOCUS21779</name>
</gene>
<comment type="pathway">
    <text evidence="2">Lipid metabolism; fatty acid beta-oxidation.</text>
</comment>
<protein>
    <recommendedName>
        <fullName evidence="7">Long-chain-fatty-acid--CoA ligase</fullName>
        <ecNumber evidence="6">6.2.1.3</ecNumber>
    </recommendedName>
    <alternativeName>
        <fullName evidence="8">Long-chain acyl-CoA synthetase</fullName>
    </alternativeName>
</protein>
<dbReference type="InterPro" id="IPR025110">
    <property type="entry name" value="AMP-bd_C"/>
</dbReference>
<evidence type="ECO:0000256" key="8">
    <source>
        <dbReference type="ARBA" id="ARBA00042773"/>
    </source>
</evidence>
<feature type="non-terminal residue" evidence="11">
    <location>
        <position position="1"/>
    </location>
</feature>
<dbReference type="EC" id="6.2.1.3" evidence="6"/>
<dbReference type="GO" id="GO:0004467">
    <property type="term" value="F:long-chain fatty acid-CoA ligase activity"/>
    <property type="evidence" value="ECO:0007669"/>
    <property type="project" value="UniProtKB-EC"/>
</dbReference>
<keyword evidence="5" id="KW-0472">Membrane</keyword>
<feature type="non-terminal residue" evidence="11">
    <location>
        <position position="544"/>
    </location>
</feature>
<dbReference type="Gene3D" id="3.40.50.12780">
    <property type="entry name" value="N-terminal domain of ligase-like"/>
    <property type="match status" value="1"/>
</dbReference>
<dbReference type="PANTHER" id="PTHR43767:SF8">
    <property type="entry name" value="LONG-CHAIN-FATTY-ACID--COA LIGASE"/>
    <property type="match status" value="1"/>
</dbReference>
<evidence type="ECO:0000256" key="2">
    <source>
        <dbReference type="ARBA" id="ARBA00005005"/>
    </source>
</evidence>
<dbReference type="InterPro" id="IPR045851">
    <property type="entry name" value="AMP-bd_C_sf"/>
</dbReference>
<dbReference type="Pfam" id="PF00501">
    <property type="entry name" value="AMP-binding"/>
    <property type="match status" value="1"/>
</dbReference>
<dbReference type="GO" id="GO:0016020">
    <property type="term" value="C:membrane"/>
    <property type="evidence" value="ECO:0007669"/>
    <property type="project" value="UniProtKB-SubCell"/>
</dbReference>
<feature type="domain" description="AMP-binding enzyme C-terminal" evidence="10">
    <location>
        <begin position="472"/>
        <end position="544"/>
    </location>
</feature>
<evidence type="ECO:0000256" key="1">
    <source>
        <dbReference type="ARBA" id="ARBA00004170"/>
    </source>
</evidence>
<dbReference type="Pfam" id="PF13193">
    <property type="entry name" value="AMP-binding_C"/>
    <property type="match status" value="1"/>
</dbReference>
<dbReference type="InterPro" id="IPR050237">
    <property type="entry name" value="ATP-dep_AMP-bd_enzyme"/>
</dbReference>
<feature type="domain" description="AMP-dependent synthetase/ligase" evidence="9">
    <location>
        <begin position="33"/>
        <end position="421"/>
    </location>
</feature>
<organism evidence="11">
    <name type="scientific">marine metagenome</name>
    <dbReference type="NCBI Taxonomy" id="408172"/>
    <lineage>
        <taxon>unclassified sequences</taxon>
        <taxon>metagenomes</taxon>
        <taxon>ecological metagenomes</taxon>
    </lineage>
</organism>
<evidence type="ECO:0000256" key="6">
    <source>
        <dbReference type="ARBA" id="ARBA00026121"/>
    </source>
</evidence>
<comment type="similarity">
    <text evidence="3">Belongs to the ATP-dependent AMP-binding enzyme family.</text>
</comment>
<sequence length="544" mass="60478">MSTDKPWVKNYPEGTPDHLEFDPDRTLVALLDEAESEFQELTAFSNFGSTLSYEEVEKLSKQFAAYLQNDLGLKKGDRIALMMPNILQYPVAIFGAIRAGLIVVNVNPLYTPRELKHQIQDSGARTIMIFENSAHVLDAVLSELEIEHVIITKIGDLLSFPKGIFMNIAVKYLKKMVPPYNLPEAIQFKDTLKHPIEDFKVVPVSNNDIAFLQYTGGTTGLSKGATLSHGNLNANMEQIRSVLTSIIEEEEKDIYMNVLPIYHIYSLTVCVLSGYGNGALNVLITNPRDTSALVEEMKKWPFTIFNGVNTLYESLLNHPEIKNVNFDAMKISGSGGMKTLKSTAERWQALTGKVLLEGYGLSETSVCLSTSPVYMKEFTGSVGLPIPETEISIRDDDGNEVERGQPGEICARGPQIMQGYWQNEEATAEAIGEDGFFKTGDIGTMDEEGFLRIVDRKKDMIIVSGFNVYPNEIEDVVCMHPDIIEAASIGVPDEKTGEAVKLFVVLRGGITLTKEAIIDHCRKNLAAYKVPKQIEFMEEELPKT</sequence>
<dbReference type="PANTHER" id="PTHR43767">
    <property type="entry name" value="LONG-CHAIN-FATTY-ACID--COA LIGASE"/>
    <property type="match status" value="1"/>
</dbReference>
<evidence type="ECO:0000259" key="10">
    <source>
        <dbReference type="Pfam" id="PF13193"/>
    </source>
</evidence>
<evidence type="ECO:0000259" key="9">
    <source>
        <dbReference type="Pfam" id="PF00501"/>
    </source>
</evidence>
<dbReference type="EMBL" id="UINC01001048">
    <property type="protein sequence ID" value="SUZ68925.1"/>
    <property type="molecule type" value="Genomic_DNA"/>
</dbReference>
<name>A0A381PPG1_9ZZZZ</name>
<dbReference type="FunFam" id="3.40.50.12780:FF:000003">
    <property type="entry name" value="Long-chain-fatty-acid--CoA ligase FadD"/>
    <property type="match status" value="1"/>
</dbReference>
<evidence type="ECO:0000256" key="4">
    <source>
        <dbReference type="ARBA" id="ARBA00022598"/>
    </source>
</evidence>
<proteinExistence type="inferred from homology"/>
<evidence type="ECO:0000256" key="7">
    <source>
        <dbReference type="ARBA" id="ARBA00039545"/>
    </source>
</evidence>
<dbReference type="CDD" id="cd05936">
    <property type="entry name" value="FC-FACS_FadD_like"/>
    <property type="match status" value="1"/>
</dbReference>
<dbReference type="InterPro" id="IPR042099">
    <property type="entry name" value="ANL_N_sf"/>
</dbReference>
<dbReference type="Gene3D" id="3.30.300.30">
    <property type="match status" value="1"/>
</dbReference>
<accession>A0A381PPG1</accession>
<dbReference type="InterPro" id="IPR000873">
    <property type="entry name" value="AMP-dep_synth/lig_dom"/>
</dbReference>
<evidence type="ECO:0000256" key="5">
    <source>
        <dbReference type="ARBA" id="ARBA00023136"/>
    </source>
</evidence>
<dbReference type="SUPFAM" id="SSF56801">
    <property type="entry name" value="Acetyl-CoA synthetase-like"/>
    <property type="match status" value="1"/>
</dbReference>
<comment type="subcellular location">
    <subcellularLocation>
        <location evidence="1">Membrane</location>
        <topology evidence="1">Peripheral membrane protein</topology>
    </subcellularLocation>
</comment>
<reference evidence="11" key="1">
    <citation type="submission" date="2018-05" db="EMBL/GenBank/DDBJ databases">
        <authorList>
            <person name="Lanie J.A."/>
            <person name="Ng W.-L."/>
            <person name="Kazmierczak K.M."/>
            <person name="Andrzejewski T.M."/>
            <person name="Davidsen T.M."/>
            <person name="Wayne K.J."/>
            <person name="Tettelin H."/>
            <person name="Glass J.I."/>
            <person name="Rusch D."/>
            <person name="Podicherti R."/>
            <person name="Tsui H.-C.T."/>
            <person name="Winkler M.E."/>
        </authorList>
    </citation>
    <scope>NUCLEOTIDE SEQUENCE</scope>
</reference>
<dbReference type="PROSITE" id="PS00455">
    <property type="entry name" value="AMP_BINDING"/>
    <property type="match status" value="1"/>
</dbReference>
<evidence type="ECO:0000313" key="11">
    <source>
        <dbReference type="EMBL" id="SUZ68925.1"/>
    </source>
</evidence>
<keyword evidence="4" id="KW-0436">Ligase</keyword>